<protein>
    <submittedName>
        <fullName evidence="1">Uncharacterized protein</fullName>
    </submittedName>
</protein>
<keyword evidence="2" id="KW-1185">Reference proteome</keyword>
<organism evidence="1 2">
    <name type="scientific">Microthyrium microscopicum</name>
    <dbReference type="NCBI Taxonomy" id="703497"/>
    <lineage>
        <taxon>Eukaryota</taxon>
        <taxon>Fungi</taxon>
        <taxon>Dikarya</taxon>
        <taxon>Ascomycota</taxon>
        <taxon>Pezizomycotina</taxon>
        <taxon>Dothideomycetes</taxon>
        <taxon>Dothideomycetes incertae sedis</taxon>
        <taxon>Microthyriales</taxon>
        <taxon>Microthyriaceae</taxon>
        <taxon>Microthyrium</taxon>
    </lineage>
</organism>
<reference evidence="1" key="1">
    <citation type="journal article" date="2020" name="Stud. Mycol.">
        <title>101 Dothideomycetes genomes: a test case for predicting lifestyles and emergence of pathogens.</title>
        <authorList>
            <person name="Haridas S."/>
            <person name="Albert R."/>
            <person name="Binder M."/>
            <person name="Bloem J."/>
            <person name="Labutti K."/>
            <person name="Salamov A."/>
            <person name="Andreopoulos B."/>
            <person name="Baker S."/>
            <person name="Barry K."/>
            <person name="Bills G."/>
            <person name="Bluhm B."/>
            <person name="Cannon C."/>
            <person name="Castanera R."/>
            <person name="Culley D."/>
            <person name="Daum C."/>
            <person name="Ezra D."/>
            <person name="Gonzalez J."/>
            <person name="Henrissat B."/>
            <person name="Kuo A."/>
            <person name="Liang C."/>
            <person name="Lipzen A."/>
            <person name="Lutzoni F."/>
            <person name="Magnuson J."/>
            <person name="Mondo S."/>
            <person name="Nolan M."/>
            <person name="Ohm R."/>
            <person name="Pangilinan J."/>
            <person name="Park H.-J."/>
            <person name="Ramirez L."/>
            <person name="Alfaro M."/>
            <person name="Sun H."/>
            <person name="Tritt A."/>
            <person name="Yoshinaga Y."/>
            <person name="Zwiers L.-H."/>
            <person name="Turgeon B."/>
            <person name="Goodwin S."/>
            <person name="Spatafora J."/>
            <person name="Crous P."/>
            <person name="Grigoriev I."/>
        </authorList>
    </citation>
    <scope>NUCLEOTIDE SEQUENCE</scope>
    <source>
        <strain evidence="1">CBS 115976</strain>
    </source>
</reference>
<accession>A0A6A6UQU4</accession>
<evidence type="ECO:0000313" key="2">
    <source>
        <dbReference type="Proteomes" id="UP000799302"/>
    </source>
</evidence>
<gene>
    <name evidence="1" type="ORF">BT63DRAFT_419937</name>
</gene>
<sequence>MRDMQVVYLIFEPIFKPHASLKNIHTVRVKVEAARQSLPGARDLTNFYGIDLLVQILLRLLTEGHFHQSIFQAQELMPAEAAVPVTVHENIVRIVDSNKYWPTIQQIIITNLNRLALECCFEFGREVVPDHLAINGFSFTGSGNLEDWTRFFISLFDHGLLDKGLLACNMADPPRKLQPVLVLDELIQLTSPQLSMQKICLVVDIAAEFMAVMHDIVRFGQVLKLRDELSHHMKKETAQTRDEWVRLRNAVIKVFELKD</sequence>
<dbReference type="AlphaFoldDB" id="A0A6A6UQU4"/>
<name>A0A6A6UQU4_9PEZI</name>
<dbReference type="Proteomes" id="UP000799302">
    <property type="component" value="Unassembled WGS sequence"/>
</dbReference>
<evidence type="ECO:0000313" key="1">
    <source>
        <dbReference type="EMBL" id="KAF2674655.1"/>
    </source>
</evidence>
<proteinExistence type="predicted"/>
<dbReference type="EMBL" id="MU004230">
    <property type="protein sequence ID" value="KAF2674655.1"/>
    <property type="molecule type" value="Genomic_DNA"/>
</dbReference>